<organism evidence="2 3">
    <name type="scientific">Plakobranchus ocellatus</name>
    <dbReference type="NCBI Taxonomy" id="259542"/>
    <lineage>
        <taxon>Eukaryota</taxon>
        <taxon>Metazoa</taxon>
        <taxon>Spiralia</taxon>
        <taxon>Lophotrochozoa</taxon>
        <taxon>Mollusca</taxon>
        <taxon>Gastropoda</taxon>
        <taxon>Heterobranchia</taxon>
        <taxon>Euthyneura</taxon>
        <taxon>Panpulmonata</taxon>
        <taxon>Sacoglossa</taxon>
        <taxon>Placobranchoidea</taxon>
        <taxon>Plakobranchidae</taxon>
        <taxon>Plakobranchus</taxon>
    </lineage>
</organism>
<proteinExistence type="predicted"/>
<keyword evidence="3" id="KW-1185">Reference proteome</keyword>
<name>A0AAV3Y1X6_9GAST</name>
<protein>
    <submittedName>
        <fullName evidence="2">Uncharacterized protein</fullName>
    </submittedName>
</protein>
<sequence length="127" mass="13998">MGQTVYEAAKLQQIEADGDLPAPDNTVTSFCYHFRHGERSVGGSGCQSSSGSQSPVLGRHASTFKTDMSFRRSLSLTDCHRTHPPSDIVPKQLHPAVYAMIVTACIIWSDSVLEDLLVRNFWQISSE</sequence>
<dbReference type="AlphaFoldDB" id="A0AAV3Y1X6"/>
<dbReference type="Proteomes" id="UP000735302">
    <property type="component" value="Unassembled WGS sequence"/>
</dbReference>
<evidence type="ECO:0000313" key="3">
    <source>
        <dbReference type="Proteomes" id="UP000735302"/>
    </source>
</evidence>
<gene>
    <name evidence="2" type="ORF">PoB_000275400</name>
</gene>
<evidence type="ECO:0000313" key="2">
    <source>
        <dbReference type="EMBL" id="GFN76248.1"/>
    </source>
</evidence>
<accession>A0AAV3Y1X6</accession>
<comment type="caution">
    <text evidence="2">The sequence shown here is derived from an EMBL/GenBank/DDBJ whole genome shotgun (WGS) entry which is preliminary data.</text>
</comment>
<evidence type="ECO:0000256" key="1">
    <source>
        <dbReference type="SAM" id="MobiDB-lite"/>
    </source>
</evidence>
<dbReference type="EMBL" id="BLXT01000370">
    <property type="protein sequence ID" value="GFN76248.1"/>
    <property type="molecule type" value="Genomic_DNA"/>
</dbReference>
<reference evidence="2 3" key="1">
    <citation type="journal article" date="2021" name="Elife">
        <title>Chloroplast acquisition without the gene transfer in kleptoplastic sea slugs, Plakobranchus ocellatus.</title>
        <authorList>
            <person name="Maeda T."/>
            <person name="Takahashi S."/>
            <person name="Yoshida T."/>
            <person name="Shimamura S."/>
            <person name="Takaki Y."/>
            <person name="Nagai Y."/>
            <person name="Toyoda A."/>
            <person name="Suzuki Y."/>
            <person name="Arimoto A."/>
            <person name="Ishii H."/>
            <person name="Satoh N."/>
            <person name="Nishiyama T."/>
            <person name="Hasebe M."/>
            <person name="Maruyama T."/>
            <person name="Minagawa J."/>
            <person name="Obokata J."/>
            <person name="Shigenobu S."/>
        </authorList>
    </citation>
    <scope>NUCLEOTIDE SEQUENCE [LARGE SCALE GENOMIC DNA]</scope>
</reference>
<feature type="region of interest" description="Disordered" evidence="1">
    <location>
        <begin position="39"/>
        <end position="58"/>
    </location>
</feature>